<feature type="transmembrane region" description="Helical" evidence="1">
    <location>
        <begin position="7"/>
        <end position="26"/>
    </location>
</feature>
<keyword evidence="1" id="KW-0812">Transmembrane</keyword>
<keyword evidence="1" id="KW-0472">Membrane</keyword>
<reference evidence="2 3" key="1">
    <citation type="submission" date="2016-08" db="EMBL/GenBank/DDBJ databases">
        <title>Complete genome sequence of Bacillus muralis G25-68, a strain with toxicity to nematodes.</title>
        <authorList>
            <person name="Zheng Z."/>
        </authorList>
    </citation>
    <scope>NUCLEOTIDE SEQUENCE [LARGE SCALE GENOMIC DNA]</scope>
    <source>
        <strain evidence="2 3">G25-68</strain>
    </source>
</reference>
<name>A0A1B3XUI0_9BACI</name>
<protein>
    <submittedName>
        <fullName evidence="2">Uncharacterized protein</fullName>
    </submittedName>
</protein>
<gene>
    <name evidence="2" type="ORF">ABE28_021265</name>
</gene>
<sequence length="112" mass="12755">MNRVKRKAVILIGLIAVLIILFIVYLTSPGRLAKVEIVEKYYPHFSDGKAIGFKTNKVISVSKTEEGSNCAMKFNNGETLEIDCDRYLNYKIGETVYITTEGNHVKEIQRKR</sequence>
<dbReference type="Proteomes" id="UP000077926">
    <property type="component" value="Chromosome"/>
</dbReference>
<keyword evidence="1" id="KW-1133">Transmembrane helix</keyword>
<dbReference type="KEGG" id="bmur:ABE28_021265"/>
<accession>A0A1B3XUI0</accession>
<organism evidence="2 3">
    <name type="scientific">Peribacillus muralis</name>
    <dbReference type="NCBI Taxonomy" id="264697"/>
    <lineage>
        <taxon>Bacteria</taxon>
        <taxon>Bacillati</taxon>
        <taxon>Bacillota</taxon>
        <taxon>Bacilli</taxon>
        <taxon>Bacillales</taxon>
        <taxon>Bacillaceae</taxon>
        <taxon>Peribacillus</taxon>
    </lineage>
</organism>
<evidence type="ECO:0000313" key="2">
    <source>
        <dbReference type="EMBL" id="AOH56882.1"/>
    </source>
</evidence>
<proteinExistence type="predicted"/>
<dbReference type="EMBL" id="CP017080">
    <property type="protein sequence ID" value="AOH56882.1"/>
    <property type="molecule type" value="Genomic_DNA"/>
</dbReference>
<dbReference type="AlphaFoldDB" id="A0A1B3XUI0"/>
<evidence type="ECO:0000313" key="3">
    <source>
        <dbReference type="Proteomes" id="UP000077926"/>
    </source>
</evidence>
<evidence type="ECO:0000256" key="1">
    <source>
        <dbReference type="SAM" id="Phobius"/>
    </source>
</evidence>
<keyword evidence="3" id="KW-1185">Reference proteome</keyword>